<dbReference type="GO" id="GO:0048870">
    <property type="term" value="P:cell motility"/>
    <property type="evidence" value="ECO:0007669"/>
    <property type="project" value="TreeGrafter"/>
</dbReference>
<keyword evidence="1" id="KW-0053">Apoptosis</keyword>
<keyword evidence="3" id="KW-0729">SH3-binding</keyword>
<accession>A0AAE0TJD1</accession>
<dbReference type="InterPro" id="IPR024574">
    <property type="entry name" value="ELMO_ARM"/>
</dbReference>
<dbReference type="Proteomes" id="UP001195483">
    <property type="component" value="Unassembled WGS sequence"/>
</dbReference>
<keyword evidence="2" id="KW-0581">Phagocytosis</keyword>
<dbReference type="PANTHER" id="PTHR12771:SF56">
    <property type="entry name" value="CED-12"/>
    <property type="match status" value="1"/>
</dbReference>
<dbReference type="Pfam" id="PF04727">
    <property type="entry name" value="ELMO_CED12"/>
    <property type="match status" value="1"/>
</dbReference>
<evidence type="ECO:0000313" key="6">
    <source>
        <dbReference type="EMBL" id="KAK3611427.1"/>
    </source>
</evidence>
<protein>
    <recommendedName>
        <fullName evidence="5">ELMO domain-containing protein</fullName>
    </recommendedName>
</protein>
<dbReference type="InterPro" id="IPR001849">
    <property type="entry name" value="PH_domain"/>
</dbReference>
<dbReference type="EMBL" id="JAEAOA010001626">
    <property type="protein sequence ID" value="KAK3611427.1"/>
    <property type="molecule type" value="Genomic_DNA"/>
</dbReference>
<dbReference type="InterPro" id="IPR006816">
    <property type="entry name" value="ELMO_dom"/>
</dbReference>
<dbReference type="GO" id="GO:0017124">
    <property type="term" value="F:SH3 domain binding"/>
    <property type="evidence" value="ECO:0007669"/>
    <property type="project" value="UniProtKB-KW"/>
</dbReference>
<dbReference type="Gene3D" id="2.30.29.30">
    <property type="entry name" value="Pleckstrin-homology domain (PH domain)/Phosphotyrosine-binding domain (PTB)"/>
    <property type="match status" value="1"/>
</dbReference>
<reference evidence="6" key="1">
    <citation type="journal article" date="2021" name="Genome Biol. Evol.">
        <title>A High-Quality Reference Genome for a Parasitic Bivalve with Doubly Uniparental Inheritance (Bivalvia: Unionida).</title>
        <authorList>
            <person name="Smith C.H."/>
        </authorList>
    </citation>
    <scope>NUCLEOTIDE SEQUENCE</scope>
    <source>
        <strain evidence="6">CHS0354</strain>
    </source>
</reference>
<dbReference type="Gene3D" id="6.10.250.810">
    <property type="match status" value="1"/>
</dbReference>
<dbReference type="GO" id="GO:0006909">
    <property type="term" value="P:phagocytosis"/>
    <property type="evidence" value="ECO:0007669"/>
    <property type="project" value="UniProtKB-KW"/>
</dbReference>
<dbReference type="GO" id="GO:0006915">
    <property type="term" value="P:apoptotic process"/>
    <property type="evidence" value="ECO:0007669"/>
    <property type="project" value="UniProtKB-KW"/>
</dbReference>
<keyword evidence="7" id="KW-1185">Reference proteome</keyword>
<feature type="domain" description="ELMO" evidence="5">
    <location>
        <begin position="324"/>
        <end position="495"/>
    </location>
</feature>
<dbReference type="InterPro" id="IPR011989">
    <property type="entry name" value="ARM-like"/>
</dbReference>
<dbReference type="AlphaFoldDB" id="A0AAE0TJD1"/>
<evidence type="ECO:0000256" key="2">
    <source>
        <dbReference type="ARBA" id="ARBA00022907"/>
    </source>
</evidence>
<evidence type="ECO:0000256" key="4">
    <source>
        <dbReference type="ARBA" id="ARBA00024863"/>
    </source>
</evidence>
<dbReference type="GO" id="GO:0007015">
    <property type="term" value="P:actin filament organization"/>
    <property type="evidence" value="ECO:0007669"/>
    <property type="project" value="TreeGrafter"/>
</dbReference>
<dbReference type="InterPro" id="IPR016024">
    <property type="entry name" value="ARM-type_fold"/>
</dbReference>
<dbReference type="InterPro" id="IPR011993">
    <property type="entry name" value="PH-like_dom_sf"/>
</dbReference>
<reference evidence="6" key="3">
    <citation type="submission" date="2023-05" db="EMBL/GenBank/DDBJ databases">
        <authorList>
            <person name="Smith C.H."/>
        </authorList>
    </citation>
    <scope>NUCLEOTIDE SEQUENCE</scope>
    <source>
        <strain evidence="6">CHS0354</strain>
        <tissue evidence="6">Mantle</tissue>
    </source>
</reference>
<proteinExistence type="predicted"/>
<evidence type="ECO:0000313" key="7">
    <source>
        <dbReference type="Proteomes" id="UP001195483"/>
    </source>
</evidence>
<dbReference type="SUPFAM" id="SSF50729">
    <property type="entry name" value="PH domain-like"/>
    <property type="match status" value="1"/>
</dbReference>
<dbReference type="SUPFAM" id="SSF48371">
    <property type="entry name" value="ARM repeat"/>
    <property type="match status" value="1"/>
</dbReference>
<dbReference type="GO" id="GO:0005886">
    <property type="term" value="C:plasma membrane"/>
    <property type="evidence" value="ECO:0007669"/>
    <property type="project" value="TreeGrafter"/>
</dbReference>
<reference evidence="6" key="2">
    <citation type="journal article" date="2021" name="Genome Biol. Evol.">
        <title>Developing a high-quality reference genome for a parasitic bivalve with doubly uniparental inheritance (Bivalvia: Unionida).</title>
        <authorList>
            <person name="Smith C.H."/>
        </authorList>
    </citation>
    <scope>NUCLEOTIDE SEQUENCE</scope>
    <source>
        <strain evidence="6">CHS0354</strain>
        <tissue evidence="6">Mantle</tissue>
    </source>
</reference>
<evidence type="ECO:0000256" key="3">
    <source>
        <dbReference type="ARBA" id="ARBA00023036"/>
    </source>
</evidence>
<organism evidence="6 7">
    <name type="scientific">Potamilus streckersoni</name>
    <dbReference type="NCBI Taxonomy" id="2493646"/>
    <lineage>
        <taxon>Eukaryota</taxon>
        <taxon>Metazoa</taxon>
        <taxon>Spiralia</taxon>
        <taxon>Lophotrochozoa</taxon>
        <taxon>Mollusca</taxon>
        <taxon>Bivalvia</taxon>
        <taxon>Autobranchia</taxon>
        <taxon>Heteroconchia</taxon>
        <taxon>Palaeoheterodonta</taxon>
        <taxon>Unionida</taxon>
        <taxon>Unionoidea</taxon>
        <taxon>Unionidae</taxon>
        <taxon>Ambleminae</taxon>
        <taxon>Lampsilini</taxon>
        <taxon>Potamilus</taxon>
    </lineage>
</organism>
<dbReference type="PROSITE" id="PS51335">
    <property type="entry name" value="ELMO"/>
    <property type="match status" value="1"/>
</dbReference>
<evidence type="ECO:0000256" key="1">
    <source>
        <dbReference type="ARBA" id="ARBA00022703"/>
    </source>
</evidence>
<gene>
    <name evidence="6" type="ORF">CHS0354_027155</name>
</gene>
<comment type="caution">
    <text evidence="6">The sequence shown here is derived from an EMBL/GenBank/DDBJ whole genome shotgun (WGS) entry which is preliminary data.</text>
</comment>
<comment type="function">
    <text evidence="4">Involved in cytoskeletal rearrangements required for phagocytosis of apoptotic cells and cell motility. Acts in association with DOCK1 and CRK. Was initially proposed to be required in complex with DOCK1 to activate Rac Rho small GTPases. May enhance the guanine nucleotide exchange factor (GEF) activity of DOCK1.</text>
</comment>
<dbReference type="Pfam" id="PF16457">
    <property type="entry name" value="PH_12"/>
    <property type="match status" value="1"/>
</dbReference>
<sequence length="732" mass="83955">MGTKGQEQPVRTSRAQQENIRKVAVTMHPQQALFMELDQNRPLAAIIQDICEKWNLQNVEDYSIQFSEPTRKYYITERNRGEIQNGNVLQLTNSPAKTAQTIIEKLKDGRAQEKLESLKTLSDLSSDATFAQEFINKQGLTLVIGFVVGGKFQGEPLALLLKSFVSLMDHNIVSWDILDADFTKQVTACLSTDNARYSICLQPALEILESVILHTNETGKHASVEEKLTPDKIIPYLKSSNADVQKSAIALLNAMFSKASGDQRTKIADNLMSRNFRTVLISNVFGGHYNVGPEMGHQLYVLQTLLMNMYETRMNTPANPQDENALKQIEELRRIAFDFSDPGDPGNAIARKSTNQKDYRKLGFEHESNPIEDFMECPPGLLALDNMIHFAQVHKESYIKVVLENSGRSDEHDCPFVQGSIQLTKVLCDMLKIGEQPWEEEQTYYPMLLSVERPLEEFFSICIQVLNKTWRDMRASILDLQKVIHVVKEQVTRALDKHQMPKTFDSFRQKLSQLNYHEIKKIWDSERMVIDELAAQAQPILELREKIKPEIMELIALQRLSVLEEGSRFPKFDSRGVRSKNKYQFWRLSPNHKAFHYGDCNENDTPSIEQLQNKVLIVDIKQLIIGRECPHVKERTRTRQAASELAFTIMGEDNEDVHNFIANNEAEFDIWVDGINTLLQNKMTSKKTEKDLDLLLNMEIKIRLLDIEGITIPKEPPPIPPLPQDYTYTYHF</sequence>
<dbReference type="InterPro" id="IPR050868">
    <property type="entry name" value="ELMO_domain-containing"/>
</dbReference>
<evidence type="ECO:0000259" key="5">
    <source>
        <dbReference type="PROSITE" id="PS51335"/>
    </source>
</evidence>
<dbReference type="PANTHER" id="PTHR12771">
    <property type="entry name" value="ENGULFMENT AND CELL MOTILITY"/>
    <property type="match status" value="1"/>
</dbReference>
<dbReference type="Gene3D" id="1.25.10.10">
    <property type="entry name" value="Leucine-rich Repeat Variant"/>
    <property type="match status" value="1"/>
</dbReference>
<name>A0AAE0TJD1_9BIVA</name>
<dbReference type="Pfam" id="PF11841">
    <property type="entry name" value="ELMO_ARM"/>
    <property type="match status" value="1"/>
</dbReference>